<dbReference type="AlphaFoldDB" id="A0A1B6HHS9"/>
<dbReference type="SUPFAM" id="SSF53474">
    <property type="entry name" value="alpha/beta-Hydrolases"/>
    <property type="match status" value="1"/>
</dbReference>
<reference evidence="3" key="1">
    <citation type="submission" date="2015-11" db="EMBL/GenBank/DDBJ databases">
        <title>De novo transcriptome assembly of four potential Pierce s Disease insect vectors from Arizona vineyards.</title>
        <authorList>
            <person name="Tassone E.E."/>
        </authorList>
    </citation>
    <scope>NUCLEOTIDE SEQUENCE</scope>
</reference>
<dbReference type="EMBL" id="GECU01033436">
    <property type="protein sequence ID" value="JAS74270.1"/>
    <property type="molecule type" value="Transcribed_RNA"/>
</dbReference>
<sequence>LPPTSVFGPVIEHGGGDGRFLRDDPVTILQSGNFTQVPLIAGITRDEFRWRSQYVLTNVTYLNRLNGEFDYIAPWEFRYPRTPRVVSRRISAALKGFYFNNQPVSNATERQLGELYA</sequence>
<evidence type="ECO:0000313" key="3">
    <source>
        <dbReference type="EMBL" id="JAS74270.1"/>
    </source>
</evidence>
<feature type="non-terminal residue" evidence="3">
    <location>
        <position position="117"/>
    </location>
</feature>
<dbReference type="InterPro" id="IPR002018">
    <property type="entry name" value="CarbesteraseB"/>
</dbReference>
<accession>A0A1B6HHS9</accession>
<feature type="domain" description="Carboxylesterase type B" evidence="2">
    <location>
        <begin position="6"/>
        <end position="112"/>
    </location>
</feature>
<name>A0A1B6HHS9_9HEMI</name>
<proteinExistence type="predicted"/>
<evidence type="ECO:0000256" key="1">
    <source>
        <dbReference type="ARBA" id="ARBA00023180"/>
    </source>
</evidence>
<feature type="non-terminal residue" evidence="3">
    <location>
        <position position="1"/>
    </location>
</feature>
<dbReference type="InterPro" id="IPR029058">
    <property type="entry name" value="AB_hydrolase_fold"/>
</dbReference>
<evidence type="ECO:0000259" key="2">
    <source>
        <dbReference type="Pfam" id="PF00135"/>
    </source>
</evidence>
<keyword evidence="1" id="KW-0325">Glycoprotein</keyword>
<protein>
    <recommendedName>
        <fullName evidence="2">Carboxylesterase type B domain-containing protein</fullName>
    </recommendedName>
</protein>
<gene>
    <name evidence="3" type="ORF">g.6166</name>
</gene>
<dbReference type="Pfam" id="PF00135">
    <property type="entry name" value="COesterase"/>
    <property type="match status" value="1"/>
</dbReference>
<dbReference type="Gene3D" id="3.40.50.1820">
    <property type="entry name" value="alpha/beta hydrolase"/>
    <property type="match status" value="1"/>
</dbReference>
<organism evidence="3">
    <name type="scientific">Homalodisca liturata</name>
    <dbReference type="NCBI Taxonomy" id="320908"/>
    <lineage>
        <taxon>Eukaryota</taxon>
        <taxon>Metazoa</taxon>
        <taxon>Ecdysozoa</taxon>
        <taxon>Arthropoda</taxon>
        <taxon>Hexapoda</taxon>
        <taxon>Insecta</taxon>
        <taxon>Pterygota</taxon>
        <taxon>Neoptera</taxon>
        <taxon>Paraneoptera</taxon>
        <taxon>Hemiptera</taxon>
        <taxon>Auchenorrhyncha</taxon>
        <taxon>Membracoidea</taxon>
        <taxon>Cicadellidae</taxon>
        <taxon>Cicadellinae</taxon>
        <taxon>Proconiini</taxon>
        <taxon>Homalodisca</taxon>
    </lineage>
</organism>